<gene>
    <name evidence="1" type="ORF">OESDEN_14679</name>
</gene>
<dbReference type="OrthoDB" id="5788555at2759"/>
<evidence type="ECO:0000313" key="2">
    <source>
        <dbReference type="Proteomes" id="UP000053660"/>
    </source>
</evidence>
<keyword evidence="2" id="KW-1185">Reference proteome</keyword>
<protein>
    <submittedName>
        <fullName evidence="1">Uncharacterized protein</fullName>
    </submittedName>
</protein>
<proteinExistence type="predicted"/>
<sequence>MFQESNTTSSRLRDLPKDDQNFLRLARQSGDDPSCKNLKAEYDQVCFTLPPAQAFEETKAFCDAFVETCSETLKTNLFTHLTEIRVDFSEYCKQQKERFRYVCPKPLRFKTYAEQDNEDTLKQRNTDIGRNYMFTVRRTW</sequence>
<organism evidence="1 2">
    <name type="scientific">Oesophagostomum dentatum</name>
    <name type="common">Nodular worm</name>
    <dbReference type="NCBI Taxonomy" id="61180"/>
    <lineage>
        <taxon>Eukaryota</taxon>
        <taxon>Metazoa</taxon>
        <taxon>Ecdysozoa</taxon>
        <taxon>Nematoda</taxon>
        <taxon>Chromadorea</taxon>
        <taxon>Rhabditida</taxon>
        <taxon>Rhabditina</taxon>
        <taxon>Rhabditomorpha</taxon>
        <taxon>Strongyloidea</taxon>
        <taxon>Strongylidae</taxon>
        <taxon>Oesophagostomum</taxon>
    </lineage>
</organism>
<feature type="non-terminal residue" evidence="1">
    <location>
        <position position="140"/>
    </location>
</feature>
<evidence type="ECO:0000313" key="1">
    <source>
        <dbReference type="EMBL" id="KHJ85590.1"/>
    </source>
</evidence>
<dbReference type="AlphaFoldDB" id="A0A0B1SQX4"/>
<reference evidence="1 2" key="1">
    <citation type="submission" date="2014-03" db="EMBL/GenBank/DDBJ databases">
        <title>Draft genome of the hookworm Oesophagostomum dentatum.</title>
        <authorList>
            <person name="Mitreva M."/>
        </authorList>
    </citation>
    <scope>NUCLEOTIDE SEQUENCE [LARGE SCALE GENOMIC DNA]</scope>
    <source>
        <strain evidence="1 2">OD-Hann</strain>
    </source>
</reference>
<dbReference type="Proteomes" id="UP000053660">
    <property type="component" value="Unassembled WGS sequence"/>
</dbReference>
<dbReference type="EMBL" id="KN563319">
    <property type="protein sequence ID" value="KHJ85590.1"/>
    <property type="molecule type" value="Genomic_DNA"/>
</dbReference>
<accession>A0A0B1SQX4</accession>
<name>A0A0B1SQX4_OESDE</name>